<feature type="transmembrane region" description="Helical" evidence="1">
    <location>
        <begin position="15"/>
        <end position="37"/>
    </location>
</feature>
<dbReference type="Proteomes" id="UP001190465">
    <property type="component" value="Chromosome"/>
</dbReference>
<protein>
    <recommendedName>
        <fullName evidence="4">MFS transporter</fullName>
    </recommendedName>
</protein>
<reference evidence="2 3" key="1">
    <citation type="submission" date="2023-08" db="EMBL/GenBank/DDBJ databases">
        <authorList>
            <person name="Folkvardsen B D."/>
            <person name="Norman A."/>
        </authorList>
    </citation>
    <scope>NUCLEOTIDE SEQUENCE [LARGE SCALE GENOMIC DNA]</scope>
    <source>
        <strain evidence="2 3">Mu0053</strain>
    </source>
</reference>
<dbReference type="EMBL" id="OY726397">
    <property type="protein sequence ID" value="CAJ1496462.1"/>
    <property type="molecule type" value="Genomic_DNA"/>
</dbReference>
<evidence type="ECO:0008006" key="4">
    <source>
        <dbReference type="Google" id="ProtNLM"/>
    </source>
</evidence>
<evidence type="ECO:0000256" key="1">
    <source>
        <dbReference type="SAM" id="Phobius"/>
    </source>
</evidence>
<dbReference type="RefSeq" id="WP_308480990.1">
    <property type="nucleotide sequence ID" value="NZ_OY726397.1"/>
</dbReference>
<organism evidence="2 3">
    <name type="scientific">[Mycobacterium] burgundiense</name>
    <dbReference type="NCBI Taxonomy" id="3064286"/>
    <lineage>
        <taxon>Bacteria</taxon>
        <taxon>Bacillati</taxon>
        <taxon>Actinomycetota</taxon>
        <taxon>Actinomycetes</taxon>
        <taxon>Mycobacteriales</taxon>
        <taxon>Mycobacteriaceae</taxon>
        <taxon>Mycolicibacterium</taxon>
    </lineage>
</organism>
<proteinExistence type="predicted"/>
<keyword evidence="3" id="KW-1185">Reference proteome</keyword>
<keyword evidence="1" id="KW-0812">Transmembrane</keyword>
<evidence type="ECO:0000313" key="2">
    <source>
        <dbReference type="EMBL" id="CAJ1496462.1"/>
    </source>
</evidence>
<gene>
    <name evidence="2" type="ORF">MU0053_000659</name>
</gene>
<keyword evidence="1" id="KW-0472">Membrane</keyword>
<accession>A0ABN9MWY0</accession>
<name>A0ABN9MWY0_9MYCO</name>
<sequence>MLGIGLLADRAGLNAALYGFSAAAGVMAATMLAVLVIRQRIVSKRR</sequence>
<keyword evidence="1" id="KW-1133">Transmembrane helix</keyword>
<evidence type="ECO:0000313" key="3">
    <source>
        <dbReference type="Proteomes" id="UP001190465"/>
    </source>
</evidence>